<comment type="caution">
    <text evidence="1">The sequence shown here is derived from an EMBL/GenBank/DDBJ whole genome shotgun (WGS) entry which is preliminary data.</text>
</comment>
<reference evidence="2" key="1">
    <citation type="journal article" date="2019" name="Int. J. Syst. Evol. Microbiol.">
        <title>The Global Catalogue of Microorganisms (GCM) 10K type strain sequencing project: providing services to taxonomists for standard genome sequencing and annotation.</title>
        <authorList>
            <consortium name="The Broad Institute Genomics Platform"/>
            <consortium name="The Broad Institute Genome Sequencing Center for Infectious Disease"/>
            <person name="Wu L."/>
            <person name="Ma J."/>
        </authorList>
    </citation>
    <scope>NUCLEOTIDE SEQUENCE [LARGE SCALE GENOMIC DNA]</scope>
    <source>
        <strain evidence="2">JCM 14234</strain>
    </source>
</reference>
<accession>A0ABP6LJQ8</accession>
<gene>
    <name evidence="1" type="ORF">GCM10010528_23160</name>
</gene>
<evidence type="ECO:0000313" key="1">
    <source>
        <dbReference type="EMBL" id="GAA3042913.1"/>
    </source>
</evidence>
<evidence type="ECO:0000313" key="2">
    <source>
        <dbReference type="Proteomes" id="UP001501035"/>
    </source>
</evidence>
<keyword evidence="2" id="KW-1185">Reference proteome</keyword>
<sequence length="69" mass="7585">MNRKQRRAAAKMLSREEFERELRAVVEGRPADPSVAKFWDHFASTGRVAASAVGDGGIEILRTGKGGER</sequence>
<organism evidence="1 2">
    <name type="scientific">Gordonia defluvii</name>
    <dbReference type="NCBI Taxonomy" id="283718"/>
    <lineage>
        <taxon>Bacteria</taxon>
        <taxon>Bacillati</taxon>
        <taxon>Actinomycetota</taxon>
        <taxon>Actinomycetes</taxon>
        <taxon>Mycobacteriales</taxon>
        <taxon>Gordoniaceae</taxon>
        <taxon>Gordonia</taxon>
    </lineage>
</organism>
<name>A0ABP6LJQ8_9ACTN</name>
<dbReference type="Proteomes" id="UP001501035">
    <property type="component" value="Unassembled WGS sequence"/>
</dbReference>
<proteinExistence type="predicted"/>
<dbReference type="EMBL" id="BAAAVS010000046">
    <property type="protein sequence ID" value="GAA3042913.1"/>
    <property type="molecule type" value="Genomic_DNA"/>
</dbReference>
<protein>
    <submittedName>
        <fullName evidence="1">Uncharacterized protein</fullName>
    </submittedName>
</protein>
<dbReference type="RefSeq" id="WP_344716775.1">
    <property type="nucleotide sequence ID" value="NZ_BAAAVS010000046.1"/>
</dbReference>